<dbReference type="InParanoid" id="A0A6P8VVT2"/>
<dbReference type="RefSeq" id="XP_034089618.1">
    <property type="nucleotide sequence ID" value="XM_034233727.1"/>
</dbReference>
<evidence type="ECO:0000256" key="8">
    <source>
        <dbReference type="SAM" id="MobiDB-lite"/>
    </source>
</evidence>
<dbReference type="Pfam" id="PF00014">
    <property type="entry name" value="Kunitz_BPTI"/>
    <property type="match status" value="3"/>
</dbReference>
<keyword evidence="7" id="KW-0325">Glycoprotein</keyword>
<evidence type="ECO:0000256" key="10">
    <source>
        <dbReference type="SAM" id="SignalP"/>
    </source>
</evidence>
<evidence type="ECO:0000313" key="12">
    <source>
        <dbReference type="Proteomes" id="UP000515161"/>
    </source>
</evidence>
<dbReference type="SMART" id="SM00765">
    <property type="entry name" value="MANEC"/>
    <property type="match status" value="1"/>
</dbReference>
<keyword evidence="3 10" id="KW-0732">Signal</keyword>
<feature type="domain" description="BPTI/Kunitz inhibitor" evidence="11">
    <location>
        <begin position="319"/>
        <end position="369"/>
    </location>
</feature>
<feature type="signal peptide" evidence="10">
    <location>
        <begin position="1"/>
        <end position="18"/>
    </location>
</feature>
<protein>
    <submittedName>
        <fullName evidence="13">Kunitz-type protease inhibitor 2</fullName>
    </submittedName>
</protein>
<dbReference type="PROSITE" id="PS50279">
    <property type="entry name" value="BPTI_KUNITZ_2"/>
    <property type="match status" value="3"/>
</dbReference>
<organism evidence="12 13">
    <name type="scientific">Gymnodraco acuticeps</name>
    <name type="common">Antarctic dragonfish</name>
    <dbReference type="NCBI Taxonomy" id="8218"/>
    <lineage>
        <taxon>Eukaryota</taxon>
        <taxon>Metazoa</taxon>
        <taxon>Chordata</taxon>
        <taxon>Craniata</taxon>
        <taxon>Vertebrata</taxon>
        <taxon>Euteleostomi</taxon>
        <taxon>Actinopterygii</taxon>
        <taxon>Neopterygii</taxon>
        <taxon>Teleostei</taxon>
        <taxon>Neoteleostei</taxon>
        <taxon>Acanthomorphata</taxon>
        <taxon>Eupercaria</taxon>
        <taxon>Perciformes</taxon>
        <taxon>Notothenioidei</taxon>
        <taxon>Bathydraconidae</taxon>
        <taxon>Gymnodraco</taxon>
    </lineage>
</organism>
<keyword evidence="2 13" id="KW-0646">Protease inhibitor</keyword>
<dbReference type="OrthoDB" id="196393at2759"/>
<dbReference type="CDD" id="cd00109">
    <property type="entry name" value="Kunitz-type"/>
    <property type="match status" value="1"/>
</dbReference>
<evidence type="ECO:0000259" key="11">
    <source>
        <dbReference type="PROSITE" id="PS50279"/>
    </source>
</evidence>
<feature type="chain" id="PRO_5027625697" evidence="10">
    <location>
        <begin position="19"/>
        <end position="451"/>
    </location>
</feature>
<dbReference type="SUPFAM" id="SSF57362">
    <property type="entry name" value="BPTI-like"/>
    <property type="match status" value="3"/>
</dbReference>
<keyword evidence="5 9" id="KW-0472">Membrane</keyword>
<evidence type="ECO:0000256" key="2">
    <source>
        <dbReference type="ARBA" id="ARBA00022690"/>
    </source>
</evidence>
<accession>A0A6P8VVT2</accession>
<evidence type="ECO:0000256" key="6">
    <source>
        <dbReference type="ARBA" id="ARBA00023157"/>
    </source>
</evidence>
<dbReference type="PROSITE" id="PS00280">
    <property type="entry name" value="BPTI_KUNITZ_1"/>
    <property type="match status" value="3"/>
</dbReference>
<comment type="subcellular location">
    <subcellularLocation>
        <location evidence="1">Membrane</location>
    </subcellularLocation>
</comment>
<name>A0A6P8VVT2_GYMAC</name>
<dbReference type="InterPro" id="IPR020901">
    <property type="entry name" value="Prtase_inh_Kunz-CS"/>
</dbReference>
<sequence length="451" mass="49590">MLLLLLLSSALLQVQLQACDWDPDLNPDQQLLSGPDPARVLEVSGPRACRAACCSDPDCDLALMGLPADGLPQCMLVRCRDHCVFQPSSQFKVYRKKSLSLPGNQALEPGERRRVVPLMEAGEPRSNETNDLRCLLPPQVGSCRASFPRFFYNVSSQICSHFLFGGCHGNGNNFLNKEGCEESCGGMTGAVLPVDSTPAPELPAKAPRMNLHSDVSEDSESALPQEKVTRSSSSTEMSAEHFAERCGADPETGPCRAAFQNWFYSRETGSCQTFIYGGCQGNKNNYETKQHCMDTCTVRVLPSSRKAPPPAADKDSEACTVTSDPGPCRAAFPMFYYDLNTASCQPFLYGGCRGNRNRYSSLEDCMTRCQNTGSFDTRGKARDRWTAAVFLFVTLAVVSTLLLTTLVIITLRRHRLARRLSSFSDKEELLPDEQFSVESLNVSENPKPDQA</sequence>
<feature type="region of interest" description="Disordered" evidence="8">
    <location>
        <begin position="213"/>
        <end position="234"/>
    </location>
</feature>
<dbReference type="InterPro" id="IPR036880">
    <property type="entry name" value="Kunitz_BPTI_sf"/>
</dbReference>
<evidence type="ECO:0000256" key="1">
    <source>
        <dbReference type="ARBA" id="ARBA00004370"/>
    </source>
</evidence>
<dbReference type="Pfam" id="PF07502">
    <property type="entry name" value="MANEC"/>
    <property type="match status" value="1"/>
</dbReference>
<dbReference type="GO" id="GO:0016020">
    <property type="term" value="C:membrane"/>
    <property type="evidence" value="ECO:0007669"/>
    <property type="project" value="UniProtKB-SubCell"/>
</dbReference>
<dbReference type="AlphaFoldDB" id="A0A6P8VVT2"/>
<dbReference type="InterPro" id="IPR013980">
    <property type="entry name" value="MANSC_dom"/>
</dbReference>
<dbReference type="CTD" id="10653"/>
<keyword evidence="6" id="KW-1015">Disulfide bond</keyword>
<dbReference type="Proteomes" id="UP000515161">
    <property type="component" value="Unplaced"/>
</dbReference>
<dbReference type="InterPro" id="IPR002223">
    <property type="entry name" value="Kunitz_BPTI"/>
</dbReference>
<proteinExistence type="predicted"/>
<dbReference type="KEGG" id="gacu:117557751"/>
<dbReference type="GeneID" id="117557751"/>
<keyword evidence="9" id="KW-1133">Transmembrane helix</keyword>
<evidence type="ECO:0000256" key="5">
    <source>
        <dbReference type="ARBA" id="ARBA00023136"/>
    </source>
</evidence>
<dbReference type="PANTHER" id="PTHR47247:SF1">
    <property type="entry name" value="KUNITZ-TYPE PROTEASE INHIBITOR 2"/>
    <property type="match status" value="1"/>
</dbReference>
<dbReference type="PANTHER" id="PTHR47247">
    <property type="entry name" value="KUNITZ-TYPE PROTEASE INHIBITOR 2"/>
    <property type="match status" value="1"/>
</dbReference>
<gene>
    <name evidence="13" type="primary">spint2</name>
</gene>
<feature type="domain" description="BPTI/Kunitz inhibitor" evidence="11">
    <location>
        <begin position="134"/>
        <end position="184"/>
    </location>
</feature>
<dbReference type="Gene3D" id="4.10.410.10">
    <property type="entry name" value="Pancreatic trypsin inhibitor Kunitz domain"/>
    <property type="match status" value="3"/>
</dbReference>
<evidence type="ECO:0000256" key="4">
    <source>
        <dbReference type="ARBA" id="ARBA00022900"/>
    </source>
</evidence>
<dbReference type="PRINTS" id="PR00759">
    <property type="entry name" value="BASICPTASE"/>
</dbReference>
<dbReference type="FunFam" id="4.10.410.10:FF:000020">
    <property type="entry name" value="Collagen, type VI, alpha 3"/>
    <property type="match status" value="1"/>
</dbReference>
<evidence type="ECO:0000256" key="7">
    <source>
        <dbReference type="ARBA" id="ARBA00023180"/>
    </source>
</evidence>
<keyword evidence="4" id="KW-0722">Serine protease inhibitor</keyword>
<reference evidence="13" key="1">
    <citation type="submission" date="2025-08" db="UniProtKB">
        <authorList>
            <consortium name="RefSeq"/>
        </authorList>
    </citation>
    <scope>IDENTIFICATION</scope>
</reference>
<evidence type="ECO:0000313" key="13">
    <source>
        <dbReference type="RefSeq" id="XP_034089618.1"/>
    </source>
</evidence>
<keyword evidence="9" id="KW-0812">Transmembrane</keyword>
<feature type="transmembrane region" description="Helical" evidence="9">
    <location>
        <begin position="385"/>
        <end position="411"/>
    </location>
</feature>
<dbReference type="FunFam" id="4.10.410.10:FF:000004">
    <property type="entry name" value="Tissue factor pathway inhibitor"/>
    <property type="match status" value="1"/>
</dbReference>
<evidence type="ECO:0000256" key="3">
    <source>
        <dbReference type="ARBA" id="ARBA00022729"/>
    </source>
</evidence>
<keyword evidence="12" id="KW-1185">Reference proteome</keyword>
<feature type="domain" description="BPTI/Kunitz inhibitor" evidence="11">
    <location>
        <begin position="246"/>
        <end position="296"/>
    </location>
</feature>
<evidence type="ECO:0000256" key="9">
    <source>
        <dbReference type="SAM" id="Phobius"/>
    </source>
</evidence>
<dbReference type="InterPro" id="IPR011106">
    <property type="entry name" value="MANSC_N"/>
</dbReference>
<dbReference type="SMART" id="SM00131">
    <property type="entry name" value="KU"/>
    <property type="match status" value="3"/>
</dbReference>
<dbReference type="GO" id="GO:0004867">
    <property type="term" value="F:serine-type endopeptidase inhibitor activity"/>
    <property type="evidence" value="ECO:0007669"/>
    <property type="project" value="UniProtKB-KW"/>
</dbReference>